<protein>
    <submittedName>
        <fullName evidence="1">Uncharacterized protein</fullName>
    </submittedName>
</protein>
<organism evidence="1 2">
    <name type="scientific">Neogemmobacter tilapiae</name>
    <dbReference type="NCBI Taxonomy" id="875041"/>
    <lineage>
        <taxon>Bacteria</taxon>
        <taxon>Pseudomonadati</taxon>
        <taxon>Pseudomonadota</taxon>
        <taxon>Alphaproteobacteria</taxon>
        <taxon>Rhodobacterales</taxon>
        <taxon>Paracoccaceae</taxon>
        <taxon>Neogemmobacter</taxon>
    </lineage>
</organism>
<comment type="caution">
    <text evidence="1">The sequence shown here is derived from an EMBL/GenBank/DDBJ whole genome shotgun (WGS) entry which is preliminary data.</text>
</comment>
<dbReference type="RefSeq" id="WP_189411469.1">
    <property type="nucleotide sequence ID" value="NZ_BMYJ01000005.1"/>
</dbReference>
<gene>
    <name evidence="1" type="ORF">GCM10007315_19520</name>
</gene>
<accession>A0A918TNA3</accession>
<evidence type="ECO:0000313" key="2">
    <source>
        <dbReference type="Proteomes" id="UP000638981"/>
    </source>
</evidence>
<sequence>MAGNQMNWADKLARRRMMRRWKALAARAPELTAPELRALRDEGRGMGRAIDRVLQEADYRLALPAIGSNAIRRQPGTDWAWRPMPWRAALDLAGQAAIPVRTEVGEGVTLYHDCRRSELTLRQVRNGRDSDLAAFGLRLDVFGFDGSFLSLALELPGDVGKGLTRRHMIRLEARVEMEKPLQIYGRLNLRHGPNVAQLLRELPKKGEEVFVDFDLSQMQFDEKRVEHLWLDLILEGPQMNQVTFRDVTLGRRLRAGM</sequence>
<name>A0A918TNA3_9RHOB</name>
<proteinExistence type="predicted"/>
<evidence type="ECO:0000313" key="1">
    <source>
        <dbReference type="EMBL" id="GHC56305.1"/>
    </source>
</evidence>
<reference evidence="1" key="2">
    <citation type="submission" date="2020-09" db="EMBL/GenBank/DDBJ databases">
        <authorList>
            <person name="Sun Q."/>
            <person name="Kim S."/>
        </authorList>
    </citation>
    <scope>NUCLEOTIDE SEQUENCE</scope>
    <source>
        <strain evidence="1">KCTC 23310</strain>
    </source>
</reference>
<dbReference type="EMBL" id="BMYJ01000005">
    <property type="protein sequence ID" value="GHC56305.1"/>
    <property type="molecule type" value="Genomic_DNA"/>
</dbReference>
<dbReference type="InterPro" id="IPR045514">
    <property type="entry name" value="DUF6478"/>
</dbReference>
<dbReference type="Pfam" id="PF20086">
    <property type="entry name" value="DUF6478"/>
    <property type="match status" value="1"/>
</dbReference>
<dbReference type="Proteomes" id="UP000638981">
    <property type="component" value="Unassembled WGS sequence"/>
</dbReference>
<dbReference type="AlphaFoldDB" id="A0A918TNA3"/>
<keyword evidence="2" id="KW-1185">Reference proteome</keyword>
<reference evidence="1" key="1">
    <citation type="journal article" date="2014" name="Int. J. Syst. Evol. Microbiol.">
        <title>Complete genome sequence of Corynebacterium casei LMG S-19264T (=DSM 44701T), isolated from a smear-ripened cheese.</title>
        <authorList>
            <consortium name="US DOE Joint Genome Institute (JGI-PGF)"/>
            <person name="Walter F."/>
            <person name="Albersmeier A."/>
            <person name="Kalinowski J."/>
            <person name="Ruckert C."/>
        </authorList>
    </citation>
    <scope>NUCLEOTIDE SEQUENCE</scope>
    <source>
        <strain evidence="1">KCTC 23310</strain>
    </source>
</reference>